<evidence type="ECO:0000313" key="2">
    <source>
        <dbReference type="EMBL" id="KAL3383753.1"/>
    </source>
</evidence>
<keyword evidence="3" id="KW-1185">Reference proteome</keyword>
<sequence length="306" mass="33686">MLLLTRNMSWSVIWTTAAIFFVVGVTCLPVDVPVPATELLPPFEDDYLPQTPATELLPPKFNGDDGLPTLATDLVPPPLPSDATESTSLELKRKNPLALFLINVYAVKNHTAEDDNDVLHNEIIDEVPKDVDEPLAVFLLVVEDKDEDHPVDLDEVAEDLKAEGFDIEKVQYHGQTRIVKVNLESAETLVDAAEIDSSLSNAIQRAAENSEKKSEEKAEEEKRDESKIEQAGKLMKVRRKRHVCLKCMVEEMKAKKFHKGGGGGCNGGCGGGGGYYHTTSKEVARLSLRPVLKPRPPATANRLKIV</sequence>
<proteinExistence type="predicted"/>
<evidence type="ECO:0000313" key="3">
    <source>
        <dbReference type="Proteomes" id="UP001627154"/>
    </source>
</evidence>
<dbReference type="Proteomes" id="UP001627154">
    <property type="component" value="Unassembled WGS sequence"/>
</dbReference>
<comment type="caution">
    <text evidence="2">The sequence shown here is derived from an EMBL/GenBank/DDBJ whole genome shotgun (WGS) entry which is preliminary data.</text>
</comment>
<protein>
    <submittedName>
        <fullName evidence="2">Uncharacterized protein</fullName>
    </submittedName>
</protein>
<organism evidence="2 3">
    <name type="scientific">Trichogramma kaykai</name>
    <dbReference type="NCBI Taxonomy" id="54128"/>
    <lineage>
        <taxon>Eukaryota</taxon>
        <taxon>Metazoa</taxon>
        <taxon>Ecdysozoa</taxon>
        <taxon>Arthropoda</taxon>
        <taxon>Hexapoda</taxon>
        <taxon>Insecta</taxon>
        <taxon>Pterygota</taxon>
        <taxon>Neoptera</taxon>
        <taxon>Endopterygota</taxon>
        <taxon>Hymenoptera</taxon>
        <taxon>Apocrita</taxon>
        <taxon>Proctotrupomorpha</taxon>
        <taxon>Chalcidoidea</taxon>
        <taxon>Trichogrammatidae</taxon>
        <taxon>Trichogramma</taxon>
    </lineage>
</organism>
<reference evidence="2 3" key="1">
    <citation type="journal article" date="2024" name="bioRxiv">
        <title>A reference genome for Trichogramma kaykai: A tiny desert-dwelling parasitoid wasp with competing sex-ratio distorters.</title>
        <authorList>
            <person name="Culotta J."/>
            <person name="Lindsey A.R."/>
        </authorList>
    </citation>
    <scope>NUCLEOTIDE SEQUENCE [LARGE SCALE GENOMIC DNA]</scope>
    <source>
        <strain evidence="2 3">KSX58</strain>
    </source>
</reference>
<evidence type="ECO:0000256" key="1">
    <source>
        <dbReference type="SAM" id="MobiDB-lite"/>
    </source>
</evidence>
<dbReference type="AlphaFoldDB" id="A0ABD2VSV4"/>
<gene>
    <name evidence="2" type="ORF">TKK_020417</name>
</gene>
<accession>A0ABD2VSV4</accession>
<name>A0ABD2VSV4_9HYME</name>
<feature type="region of interest" description="Disordered" evidence="1">
    <location>
        <begin position="205"/>
        <end position="227"/>
    </location>
</feature>
<feature type="compositionally biased region" description="Basic and acidic residues" evidence="1">
    <location>
        <begin position="208"/>
        <end position="227"/>
    </location>
</feature>
<dbReference type="EMBL" id="JBJJXI010000182">
    <property type="protein sequence ID" value="KAL3383753.1"/>
    <property type="molecule type" value="Genomic_DNA"/>
</dbReference>